<gene>
    <name evidence="2" type="ORF">GCM10010984_22250</name>
    <name evidence="3" type="ORF">SAMN05443634_102108</name>
</gene>
<accession>A0A1M6TVS8</accession>
<dbReference type="PANTHER" id="PTHR14969:SF13">
    <property type="entry name" value="AT30094P"/>
    <property type="match status" value="1"/>
</dbReference>
<dbReference type="InterPro" id="IPR000326">
    <property type="entry name" value="PAP2/HPO"/>
</dbReference>
<evidence type="ECO:0000313" key="5">
    <source>
        <dbReference type="Proteomes" id="UP000650994"/>
    </source>
</evidence>
<feature type="domain" description="Phosphatidic acid phosphatase type 2/haloperoxidase" evidence="1">
    <location>
        <begin position="125"/>
        <end position="226"/>
    </location>
</feature>
<dbReference type="PANTHER" id="PTHR14969">
    <property type="entry name" value="SPHINGOSINE-1-PHOSPHATE PHOSPHOHYDROLASE"/>
    <property type="match status" value="1"/>
</dbReference>
<dbReference type="Pfam" id="PF01569">
    <property type="entry name" value="PAP2"/>
    <property type="match status" value="1"/>
</dbReference>
<dbReference type="Proteomes" id="UP000184120">
    <property type="component" value="Unassembled WGS sequence"/>
</dbReference>
<evidence type="ECO:0000313" key="4">
    <source>
        <dbReference type="Proteomes" id="UP000184120"/>
    </source>
</evidence>
<reference evidence="2" key="5">
    <citation type="submission" date="2024-05" db="EMBL/GenBank/DDBJ databases">
        <authorList>
            <person name="Sun Q."/>
            <person name="Zhou Y."/>
        </authorList>
    </citation>
    <scope>NUCLEOTIDE SEQUENCE</scope>
    <source>
        <strain evidence="2">CGMCC 1.12707</strain>
    </source>
</reference>
<dbReference type="EMBL" id="BMFL01000014">
    <property type="protein sequence ID" value="GGF04499.1"/>
    <property type="molecule type" value="Genomic_DNA"/>
</dbReference>
<dbReference type="SMART" id="SM00014">
    <property type="entry name" value="acidPPc"/>
    <property type="match status" value="1"/>
</dbReference>
<keyword evidence="5" id="KW-1185">Reference proteome</keyword>
<dbReference type="STRING" id="1434701.SAMN05443634_102108"/>
<dbReference type="SUPFAM" id="SSF48317">
    <property type="entry name" value="Acid phosphatase/Vanadium-dependent haloperoxidase"/>
    <property type="match status" value="1"/>
</dbReference>
<dbReference type="CDD" id="cd03394">
    <property type="entry name" value="PAP2_like_5"/>
    <property type="match status" value="1"/>
</dbReference>
<reference evidence="2" key="1">
    <citation type="journal article" date="2014" name="Int. J. Syst. Evol. Microbiol.">
        <title>Complete genome of a new Firmicutes species belonging to the dominant human colonic microbiota ('Ruminococcus bicirculans') reveals two chromosomes and a selective capacity to utilize plant glucans.</title>
        <authorList>
            <consortium name="NISC Comparative Sequencing Program"/>
            <person name="Wegmann U."/>
            <person name="Louis P."/>
            <person name="Goesmann A."/>
            <person name="Henrissat B."/>
            <person name="Duncan S.H."/>
            <person name="Flint H.J."/>
        </authorList>
    </citation>
    <scope>NUCLEOTIDE SEQUENCE</scope>
    <source>
        <strain evidence="2">CGMCC 1.12707</strain>
    </source>
</reference>
<dbReference type="AlphaFoldDB" id="A0A1M6TVS8"/>
<reference evidence="3" key="3">
    <citation type="submission" date="2016-11" db="EMBL/GenBank/DDBJ databases">
        <authorList>
            <person name="Jaros S."/>
            <person name="Januszkiewicz K."/>
            <person name="Wedrychowicz H."/>
        </authorList>
    </citation>
    <scope>NUCLEOTIDE SEQUENCE [LARGE SCALE GENOMIC DNA]</scope>
    <source>
        <strain evidence="3">DSM 27989</strain>
    </source>
</reference>
<dbReference type="InterPro" id="IPR036938">
    <property type="entry name" value="PAP2/HPO_sf"/>
</dbReference>
<evidence type="ECO:0000313" key="3">
    <source>
        <dbReference type="EMBL" id="SHK60990.1"/>
    </source>
</evidence>
<dbReference type="RefSeq" id="WP_229731906.1">
    <property type="nucleotide sequence ID" value="NZ_BMFL01000014.1"/>
</dbReference>
<name>A0A1M6TVS8_9FLAO</name>
<evidence type="ECO:0000259" key="1">
    <source>
        <dbReference type="SMART" id="SM00014"/>
    </source>
</evidence>
<dbReference type="Proteomes" id="UP000650994">
    <property type="component" value="Unassembled WGS sequence"/>
</dbReference>
<protein>
    <submittedName>
        <fullName evidence="3">Membrane-associated phospholipid phosphatase</fullName>
    </submittedName>
</protein>
<reference evidence="5" key="4">
    <citation type="journal article" date="2019" name="Int. J. Syst. Evol. Microbiol.">
        <title>The Global Catalogue of Microorganisms (GCM) 10K type strain sequencing project: providing services to taxonomists for standard genome sequencing and annotation.</title>
        <authorList>
            <consortium name="The Broad Institute Genomics Platform"/>
            <consortium name="The Broad Institute Genome Sequencing Center for Infectious Disease"/>
            <person name="Wu L."/>
            <person name="Ma J."/>
        </authorList>
    </citation>
    <scope>NUCLEOTIDE SEQUENCE [LARGE SCALE GENOMIC DNA]</scope>
    <source>
        <strain evidence="5">CGMCC 1.12707</strain>
    </source>
</reference>
<proteinExistence type="predicted"/>
<organism evidence="3 4">
    <name type="scientific">Chishuiella changwenlii</name>
    <dbReference type="NCBI Taxonomy" id="1434701"/>
    <lineage>
        <taxon>Bacteria</taxon>
        <taxon>Pseudomonadati</taxon>
        <taxon>Bacteroidota</taxon>
        <taxon>Flavobacteriia</taxon>
        <taxon>Flavobacteriales</taxon>
        <taxon>Weeksellaceae</taxon>
        <taxon>Chishuiella</taxon>
    </lineage>
</organism>
<evidence type="ECO:0000313" key="2">
    <source>
        <dbReference type="EMBL" id="GGF04499.1"/>
    </source>
</evidence>
<dbReference type="Gene3D" id="1.20.144.10">
    <property type="entry name" value="Phosphatidic acid phosphatase type 2/haloperoxidase"/>
    <property type="match status" value="1"/>
</dbReference>
<sequence>MKNLAFIMTISVCANFCYAQKNTPSTFNYSISDTTKNIKTEIPPLSSAYDSHNNSFLKKSIVPAVLFGATAATWNDRENIRDVRNRYIPTFKASYDDYLQYAPAAVVYGLQIAGVKGRNNIKRATLSHLSSLAIMGIVVNTLKRTTKVQRPDESANNSFPSGHTAMAFTNASFLHKEYGVVNTAYSIGGYSAATLTGLGRNLNNRHWVSDVLAGAGIGILSTELGYFFIDKLYKNKGDNLGLLSKIEGNDNPSFLALKVGPTFPINNFIDDRKDMGFEMGLEGAYFFSKKFGLGAEFGFTSFPIQSVKLDVEDHEELKTVDVNYESLGFLNLSVGPYFSHSFSENWEVSLKATAGISNPASGKVIIEGDLIDTPNKELEIVSYTPTTSFRRNFGAAITYKFNPELGLTFFSEYSQINTKIKYEAINNLIEDEDDIENITDREKIKFVTLGLRVTAFF</sequence>
<dbReference type="EMBL" id="FRBH01000002">
    <property type="protein sequence ID" value="SHK60990.1"/>
    <property type="molecule type" value="Genomic_DNA"/>
</dbReference>
<reference evidence="4" key="2">
    <citation type="submission" date="2016-11" db="EMBL/GenBank/DDBJ databases">
        <authorList>
            <person name="Varghese N."/>
            <person name="Submissions S."/>
        </authorList>
    </citation>
    <scope>NUCLEOTIDE SEQUENCE [LARGE SCALE GENOMIC DNA]</scope>
    <source>
        <strain evidence="4">DSM 27989</strain>
    </source>
</reference>